<evidence type="ECO:0000313" key="9">
    <source>
        <dbReference type="EMBL" id="KAG5512644.1"/>
    </source>
</evidence>
<feature type="region of interest" description="Disordered" evidence="8">
    <location>
        <begin position="50"/>
        <end position="100"/>
    </location>
</feature>
<accession>A0AAV6HN37</accession>
<evidence type="ECO:0000313" key="10">
    <source>
        <dbReference type="Proteomes" id="UP000823749"/>
    </source>
</evidence>
<evidence type="ECO:0000256" key="8">
    <source>
        <dbReference type="SAM" id="MobiDB-lite"/>
    </source>
</evidence>
<organism evidence="9 10">
    <name type="scientific">Rhododendron griersonianum</name>
    <dbReference type="NCBI Taxonomy" id="479676"/>
    <lineage>
        <taxon>Eukaryota</taxon>
        <taxon>Viridiplantae</taxon>
        <taxon>Streptophyta</taxon>
        <taxon>Embryophyta</taxon>
        <taxon>Tracheophyta</taxon>
        <taxon>Spermatophyta</taxon>
        <taxon>Magnoliopsida</taxon>
        <taxon>eudicotyledons</taxon>
        <taxon>Gunneridae</taxon>
        <taxon>Pentapetalae</taxon>
        <taxon>asterids</taxon>
        <taxon>Ericales</taxon>
        <taxon>Ericaceae</taxon>
        <taxon>Ericoideae</taxon>
        <taxon>Rhodoreae</taxon>
        <taxon>Rhododendron</taxon>
    </lineage>
</organism>
<feature type="compositionally biased region" description="Polar residues" evidence="8">
    <location>
        <begin position="77"/>
        <end position="89"/>
    </location>
</feature>
<gene>
    <name evidence="9" type="ORF">RHGRI_038931</name>
</gene>
<comment type="similarity">
    <text evidence="4">Belongs to the clathrin light chain family.</text>
</comment>
<keyword evidence="10" id="KW-1185">Reference proteome</keyword>
<dbReference type="PANTHER" id="PTHR10639">
    <property type="entry name" value="CLATHRIN LIGHT CHAIN"/>
    <property type="match status" value="1"/>
</dbReference>
<dbReference type="GO" id="GO:0072583">
    <property type="term" value="P:clathrin-dependent endocytosis"/>
    <property type="evidence" value="ECO:0007669"/>
    <property type="project" value="TreeGrafter"/>
</dbReference>
<keyword evidence="7" id="KW-0968">Cytoplasmic vesicle</keyword>
<dbReference type="EMBL" id="JACTNZ010000047">
    <property type="protein sequence ID" value="KAG5512644.1"/>
    <property type="molecule type" value="Genomic_DNA"/>
</dbReference>
<dbReference type="PANTHER" id="PTHR10639:SF7">
    <property type="entry name" value="CLATHRIN LIGHT CHAIN"/>
    <property type="match status" value="1"/>
</dbReference>
<reference evidence="9" key="1">
    <citation type="submission" date="2020-08" db="EMBL/GenBank/DDBJ databases">
        <title>Plant Genome Project.</title>
        <authorList>
            <person name="Zhang R.-G."/>
        </authorList>
    </citation>
    <scope>NUCLEOTIDE SEQUENCE</scope>
    <source>
        <strain evidence="9">WSP0</strain>
        <tissue evidence="9">Leaf</tissue>
    </source>
</reference>
<protein>
    <submittedName>
        <fullName evidence="9">Uncharacterized protein</fullName>
    </submittedName>
</protein>
<keyword evidence="6" id="KW-0168">Coated pit</keyword>
<dbReference type="GO" id="GO:0030130">
    <property type="term" value="C:clathrin coat of trans-Golgi network vesicle"/>
    <property type="evidence" value="ECO:0007669"/>
    <property type="project" value="InterPro"/>
</dbReference>
<keyword evidence="5" id="KW-0472">Membrane</keyword>
<proteinExistence type="inferred from homology"/>
<comment type="function">
    <text evidence="1">Clathrin is the major protein of the polyhedral coat of coated pits and vesicles.</text>
</comment>
<feature type="compositionally biased region" description="Pro residues" evidence="8">
    <location>
        <begin position="54"/>
        <end position="66"/>
    </location>
</feature>
<comment type="caution">
    <text evidence="9">The sequence shown here is derived from an EMBL/GenBank/DDBJ whole genome shotgun (WGS) entry which is preliminary data.</text>
</comment>
<evidence type="ECO:0000256" key="4">
    <source>
        <dbReference type="ARBA" id="ARBA00005263"/>
    </source>
</evidence>
<evidence type="ECO:0000256" key="7">
    <source>
        <dbReference type="ARBA" id="ARBA00023329"/>
    </source>
</evidence>
<comment type="subcellular location">
    <subcellularLocation>
        <location evidence="2">Cytoplasmic vesicle membrane</location>
        <topology evidence="2">Peripheral membrane protein</topology>
        <orientation evidence="2">Cytoplasmic side</orientation>
    </subcellularLocation>
    <subcellularLocation>
        <location evidence="3">Membrane</location>
        <location evidence="3">Coated pit</location>
        <topology evidence="3">Peripheral membrane protein</topology>
        <orientation evidence="3">Cytoplasmic side</orientation>
    </subcellularLocation>
</comment>
<sequence length="100" mass="10483">MEGFGISLGTTRVVGSACYTMQPSIAMIQGPKPGKPTDLSRMHHILVKLKHNPPPHMNPPPPPPPSSDTEKDDKTKPSTPVAATNSQQAAVVAPKGLVVA</sequence>
<dbReference type="GO" id="GO:0032050">
    <property type="term" value="F:clathrin heavy chain binding"/>
    <property type="evidence" value="ECO:0007669"/>
    <property type="project" value="TreeGrafter"/>
</dbReference>
<dbReference type="InterPro" id="IPR000996">
    <property type="entry name" value="Clathrin_L-chain"/>
</dbReference>
<evidence type="ECO:0000256" key="5">
    <source>
        <dbReference type="ARBA" id="ARBA00023136"/>
    </source>
</evidence>
<evidence type="ECO:0000256" key="1">
    <source>
        <dbReference type="ARBA" id="ARBA00003913"/>
    </source>
</evidence>
<name>A0AAV6HN37_9ERIC</name>
<evidence type="ECO:0000256" key="3">
    <source>
        <dbReference type="ARBA" id="ARBA00004277"/>
    </source>
</evidence>
<dbReference type="GO" id="GO:0030132">
    <property type="term" value="C:clathrin coat of coated pit"/>
    <property type="evidence" value="ECO:0007669"/>
    <property type="project" value="InterPro"/>
</dbReference>
<evidence type="ECO:0000256" key="6">
    <source>
        <dbReference type="ARBA" id="ARBA00023176"/>
    </source>
</evidence>
<dbReference type="AlphaFoldDB" id="A0AAV6HN37"/>
<evidence type="ECO:0000256" key="2">
    <source>
        <dbReference type="ARBA" id="ARBA00004180"/>
    </source>
</evidence>
<dbReference type="GO" id="GO:0006886">
    <property type="term" value="P:intracellular protein transport"/>
    <property type="evidence" value="ECO:0007669"/>
    <property type="project" value="InterPro"/>
</dbReference>
<dbReference type="GO" id="GO:0005198">
    <property type="term" value="F:structural molecule activity"/>
    <property type="evidence" value="ECO:0007669"/>
    <property type="project" value="InterPro"/>
</dbReference>
<dbReference type="Proteomes" id="UP000823749">
    <property type="component" value="Unassembled WGS sequence"/>
</dbReference>